<dbReference type="Proteomes" id="UP001401887">
    <property type="component" value="Unassembled WGS sequence"/>
</dbReference>
<sequence>MREALEGMYLPRSDLTGWRVDIGDQVFTQQDPGPIQQIDIELDSIGCLTGGTLALKSPRHPLFPPFTVAARVWVASRTRGLVPVAVGFVPGPREDGREEYTLELRPMEQISLKDYFDGTFAGATGAVAQPSGWLQKNEEVVQEALKGRPKASIGVAHDGRVYLAEPGDGQPVRVPRQQFYEWKSTGYVDVPYATRSRWDGGPGWRKGEYVGIARPPYAERRAVDAGEVQFVEVTRDAGPPVITVAELTVNAASDEDLAAAGLDGTGKTPVVGIAPPSQVVKKTVVAEQYALVHVYDLGAWYEGSALPGQDNELVKKLQDAVNAAQAAFLTAHDVLGPDNAFTREEQDQLDYARNQLRLGKLGANDHQSDYEPLTAKLSTGFVLDALLWQPLAGGEDPSDPPPQDD</sequence>
<evidence type="ECO:0000313" key="2">
    <source>
        <dbReference type="Proteomes" id="UP001401887"/>
    </source>
</evidence>
<protein>
    <submittedName>
        <fullName evidence="1">Uncharacterized protein</fullName>
    </submittedName>
</protein>
<proteinExistence type="predicted"/>
<reference evidence="1 2" key="1">
    <citation type="submission" date="2024-02" db="EMBL/GenBank/DDBJ databases">
        <title>Deinococcus carri NBRC 110142.</title>
        <authorList>
            <person name="Ichikawa N."/>
            <person name="Katano-Makiyama Y."/>
            <person name="Hidaka K."/>
        </authorList>
    </citation>
    <scope>NUCLEOTIDE SEQUENCE [LARGE SCALE GENOMIC DNA]</scope>
    <source>
        <strain evidence="1 2">NBRC 110142</strain>
    </source>
</reference>
<gene>
    <name evidence="1" type="ORF">Dcar01_02399</name>
</gene>
<organism evidence="1 2">
    <name type="scientific">Deinococcus carri</name>
    <dbReference type="NCBI Taxonomy" id="1211323"/>
    <lineage>
        <taxon>Bacteria</taxon>
        <taxon>Thermotogati</taxon>
        <taxon>Deinococcota</taxon>
        <taxon>Deinococci</taxon>
        <taxon>Deinococcales</taxon>
        <taxon>Deinococcaceae</taxon>
        <taxon>Deinococcus</taxon>
    </lineage>
</organism>
<keyword evidence="2" id="KW-1185">Reference proteome</keyword>
<evidence type="ECO:0000313" key="1">
    <source>
        <dbReference type="EMBL" id="GAA5513655.1"/>
    </source>
</evidence>
<name>A0ABP9WA70_9DEIO</name>
<accession>A0ABP9WA70</accession>
<dbReference type="RefSeq" id="WP_345465435.1">
    <property type="nucleotide sequence ID" value="NZ_BAABRP010000009.1"/>
</dbReference>
<dbReference type="EMBL" id="BAABRP010000009">
    <property type="protein sequence ID" value="GAA5513655.1"/>
    <property type="molecule type" value="Genomic_DNA"/>
</dbReference>
<comment type="caution">
    <text evidence="1">The sequence shown here is derived from an EMBL/GenBank/DDBJ whole genome shotgun (WGS) entry which is preliminary data.</text>
</comment>